<dbReference type="SFLD" id="SFLDG01135">
    <property type="entry name" value="C1.5.6:_HAD__Beta-PGM__Phospha"/>
    <property type="match status" value="1"/>
</dbReference>
<accession>A0ABV6Z6S6</accession>
<keyword evidence="1" id="KW-0378">Hydrolase</keyword>
<keyword evidence="2" id="KW-1185">Reference proteome</keyword>
<dbReference type="PANTHER" id="PTHR43434:SF1">
    <property type="entry name" value="PHOSPHOGLYCOLATE PHOSPHATASE"/>
    <property type="match status" value="1"/>
</dbReference>
<reference evidence="1 2" key="1">
    <citation type="submission" date="2024-09" db="EMBL/GenBank/DDBJ databases">
        <title>Laminarin stimulates single cell rates of sulfate reduction while oxygen inhibits transcriptomic activity in coastal marine sediment.</title>
        <authorList>
            <person name="Lindsay M."/>
            <person name="Orcutt B."/>
            <person name="Emerson D."/>
            <person name="Stepanauskas R."/>
            <person name="D'Angelo T."/>
        </authorList>
    </citation>
    <scope>NUCLEOTIDE SEQUENCE [LARGE SCALE GENOMIC DNA]</scope>
    <source>
        <strain evidence="1">SAG AM-311-K15</strain>
    </source>
</reference>
<comment type="caution">
    <text evidence="1">The sequence shown here is derived from an EMBL/GenBank/DDBJ whole genome shotgun (WGS) entry which is preliminary data.</text>
</comment>
<dbReference type="InterPro" id="IPR023214">
    <property type="entry name" value="HAD_sf"/>
</dbReference>
<dbReference type="InterPro" id="IPR023198">
    <property type="entry name" value="PGP-like_dom2"/>
</dbReference>
<dbReference type="GO" id="GO:0016787">
    <property type="term" value="F:hydrolase activity"/>
    <property type="evidence" value="ECO:0007669"/>
    <property type="project" value="UniProtKB-KW"/>
</dbReference>
<name>A0ABV6Z6S6_UNCC1</name>
<proteinExistence type="predicted"/>
<dbReference type="InterPro" id="IPR041492">
    <property type="entry name" value="HAD_2"/>
</dbReference>
<dbReference type="PANTHER" id="PTHR43434">
    <property type="entry name" value="PHOSPHOGLYCOLATE PHOSPHATASE"/>
    <property type="match status" value="1"/>
</dbReference>
<dbReference type="Gene3D" id="1.10.150.240">
    <property type="entry name" value="Putative phosphatase, domain 2"/>
    <property type="match status" value="1"/>
</dbReference>
<dbReference type="InterPro" id="IPR036412">
    <property type="entry name" value="HAD-like_sf"/>
</dbReference>
<dbReference type="PROSITE" id="PS01228">
    <property type="entry name" value="COF_1"/>
    <property type="match status" value="1"/>
</dbReference>
<dbReference type="EMBL" id="JBHPBY010000741">
    <property type="protein sequence ID" value="MFC1854155.1"/>
    <property type="molecule type" value="Genomic_DNA"/>
</dbReference>
<dbReference type="Proteomes" id="UP001594351">
    <property type="component" value="Unassembled WGS sequence"/>
</dbReference>
<dbReference type="SUPFAM" id="SSF56784">
    <property type="entry name" value="HAD-like"/>
    <property type="match status" value="1"/>
</dbReference>
<evidence type="ECO:0000313" key="2">
    <source>
        <dbReference type="Proteomes" id="UP001594351"/>
    </source>
</evidence>
<dbReference type="InterPro" id="IPR050155">
    <property type="entry name" value="HAD-like_hydrolase_sf"/>
</dbReference>
<protein>
    <submittedName>
        <fullName evidence="1">HAD family hydrolase</fullName>
        <ecNumber evidence="1">3.-.-.-</ecNumber>
    </submittedName>
</protein>
<sequence length="217" mass="23837">MVIKAILFDLDGTLLNTLSDLANAVNRVLLNKGFPTHKIDAYRYFVGDGAEMLIKRALPNEKQEPETIRECLQAFQVQYEQNWANETIPYDGITEMLDGLHGRGLKLAVLSNKPHDATVRCITSLLPDWSFDIILGQREAVPRKPDPAGALEIADTLKISPSAFLYLGDTAIDMKTARAAGMFPVGALWGFRTAAELSENGAGALIIHPSEIFKLLS</sequence>
<dbReference type="InterPro" id="IPR006439">
    <property type="entry name" value="HAD-SF_hydro_IA"/>
</dbReference>
<evidence type="ECO:0000313" key="1">
    <source>
        <dbReference type="EMBL" id="MFC1854155.1"/>
    </source>
</evidence>
<dbReference type="Gene3D" id="3.40.50.1000">
    <property type="entry name" value="HAD superfamily/HAD-like"/>
    <property type="match status" value="1"/>
</dbReference>
<dbReference type="Pfam" id="PF13419">
    <property type="entry name" value="HAD_2"/>
    <property type="match status" value="1"/>
</dbReference>
<dbReference type="PRINTS" id="PR00413">
    <property type="entry name" value="HADHALOGNASE"/>
</dbReference>
<dbReference type="EC" id="3.-.-.-" evidence="1"/>
<dbReference type="NCBIfam" id="TIGR01549">
    <property type="entry name" value="HAD-SF-IA-v1"/>
    <property type="match status" value="1"/>
</dbReference>
<gene>
    <name evidence="1" type="ORF">ACFL27_28560</name>
</gene>
<dbReference type="SFLD" id="SFLDS00003">
    <property type="entry name" value="Haloacid_Dehalogenase"/>
    <property type="match status" value="1"/>
</dbReference>
<dbReference type="SFLD" id="SFLDG01129">
    <property type="entry name" value="C1.5:_HAD__Beta-PGM__Phosphata"/>
    <property type="match status" value="1"/>
</dbReference>
<organism evidence="1 2">
    <name type="scientific">candidate division CSSED10-310 bacterium</name>
    <dbReference type="NCBI Taxonomy" id="2855610"/>
    <lineage>
        <taxon>Bacteria</taxon>
        <taxon>Bacteria division CSSED10-310</taxon>
    </lineage>
</organism>